<evidence type="ECO:0000313" key="2">
    <source>
        <dbReference type="EMBL" id="MBH8577303.1"/>
    </source>
</evidence>
<dbReference type="AlphaFoldDB" id="A0A8J7LIY8"/>
<feature type="domain" description="DUF642" evidence="1">
    <location>
        <begin position="40"/>
        <end position="179"/>
    </location>
</feature>
<reference evidence="2 3" key="1">
    <citation type="journal article" date="2021" name="Int. J. Syst. Evol. Microbiol.">
        <title>Amazonocrinis nigriterrae gen. nov., sp. nov., Atlanticothrix silvestris gen. nov., sp. nov. and Dendronalium phyllosphericum gen. nov., sp. nov., nostocacean cyanobacteria from Brazilian environments.</title>
        <authorList>
            <person name="Alvarenga D.O."/>
            <person name="Andreote A.P.D."/>
            <person name="Branco L.H.Z."/>
            <person name="Delbaje E."/>
            <person name="Cruz R.B."/>
            <person name="Varani A.M."/>
            <person name="Fiore M.F."/>
        </authorList>
    </citation>
    <scope>NUCLEOTIDE SEQUENCE [LARGE SCALE GENOMIC DNA]</scope>
    <source>
        <strain evidence="2 3">CENA369</strain>
    </source>
</reference>
<accession>A0A8J7LIY8</accession>
<gene>
    <name evidence="2" type="ORF">I8752_30925</name>
</gene>
<evidence type="ECO:0000259" key="1">
    <source>
        <dbReference type="Pfam" id="PF04862"/>
    </source>
</evidence>
<dbReference type="NCBIfam" id="TIGR02595">
    <property type="entry name" value="PEP_CTERM"/>
    <property type="match status" value="1"/>
</dbReference>
<protein>
    <submittedName>
        <fullName evidence="2">DUF642 domain-containing protein</fullName>
    </submittedName>
</protein>
<dbReference type="Proteomes" id="UP000662314">
    <property type="component" value="Unassembled WGS sequence"/>
</dbReference>
<dbReference type="PROSITE" id="PS51257">
    <property type="entry name" value="PROKAR_LIPOPROTEIN"/>
    <property type="match status" value="1"/>
</dbReference>
<proteinExistence type="predicted"/>
<dbReference type="Pfam" id="PF04862">
    <property type="entry name" value="DUF642"/>
    <property type="match status" value="1"/>
</dbReference>
<dbReference type="RefSeq" id="WP_214436000.1">
    <property type="nucleotide sequence ID" value="NZ_CAWPUQ010000214.1"/>
</dbReference>
<dbReference type="EMBL" id="JAECZA010000280">
    <property type="protein sequence ID" value="MBH8577303.1"/>
    <property type="molecule type" value="Genomic_DNA"/>
</dbReference>
<name>A0A8J7LIY8_9NOST</name>
<comment type="caution">
    <text evidence="2">The sequence shown here is derived from an EMBL/GenBank/DDBJ whole genome shotgun (WGS) entry which is preliminary data.</text>
</comment>
<dbReference type="Gene3D" id="2.60.120.260">
    <property type="entry name" value="Galactose-binding domain-like"/>
    <property type="match status" value="1"/>
</dbReference>
<dbReference type="InterPro" id="IPR006946">
    <property type="entry name" value="DGR2-like_dom"/>
</dbReference>
<keyword evidence="3" id="KW-1185">Reference proteome</keyword>
<sequence length="241" mass="26643">MAKLAQKSGFLICGITSAFVSTTVITGGCISKAQAAKVNLVTNGDFTADSLLNPNDSTRNNPFITGWTNSESGNAYYTNYLDNYTVDNAENNSLSVRFGASSDFTFLSQILKTKKNKEYQLTYYLANVDEDNTNTFRTYVGGQLLDEKINVPFQGFTEYTYNFVATSKQTELKFASKQGSAWYNLDNVSVFRVKDKNQKFALASVEPVPEPSIAGGIAVSGLIAIWLKKKRLSISIKPNRY</sequence>
<evidence type="ECO:0000313" key="3">
    <source>
        <dbReference type="Proteomes" id="UP000662314"/>
    </source>
</evidence>
<dbReference type="InterPro" id="IPR013424">
    <property type="entry name" value="Ice-binding_C"/>
</dbReference>
<organism evidence="2 3">
    <name type="scientific">Dendronalium phyllosphericum CENA369</name>
    <dbReference type="NCBI Taxonomy" id="1725256"/>
    <lineage>
        <taxon>Bacteria</taxon>
        <taxon>Bacillati</taxon>
        <taxon>Cyanobacteriota</taxon>
        <taxon>Cyanophyceae</taxon>
        <taxon>Nostocales</taxon>
        <taxon>Nostocaceae</taxon>
        <taxon>Dendronalium</taxon>
        <taxon>Dendronalium phyllosphericum</taxon>
    </lineage>
</organism>